<dbReference type="RefSeq" id="WP_010402681.1">
    <property type="nucleotide sequence ID" value="NZ_JAWXXV010000001.1"/>
</dbReference>
<dbReference type="Proteomes" id="UP001279660">
    <property type="component" value="Unassembled WGS sequence"/>
</dbReference>
<dbReference type="Pfam" id="PF05035">
    <property type="entry name" value="DGOK"/>
    <property type="match status" value="1"/>
</dbReference>
<evidence type="ECO:0000313" key="2">
    <source>
        <dbReference type="Proteomes" id="UP001279660"/>
    </source>
</evidence>
<dbReference type="Gene3D" id="3.30.420.310">
    <property type="entry name" value="2-keto-3-deoxy-galactonokinase, C-terminal domain"/>
    <property type="match status" value="1"/>
</dbReference>
<organism evidence="1 2">
    <name type="scientific">Sphingomonas echinoides</name>
    <dbReference type="NCBI Taxonomy" id="59803"/>
    <lineage>
        <taxon>Bacteria</taxon>
        <taxon>Pseudomonadati</taxon>
        <taxon>Pseudomonadota</taxon>
        <taxon>Alphaproteobacteria</taxon>
        <taxon>Sphingomonadales</taxon>
        <taxon>Sphingomonadaceae</taxon>
        <taxon>Sphingomonas</taxon>
    </lineage>
</organism>
<accession>A0ABU4PSK3</accession>
<dbReference type="InterPro" id="IPR007729">
    <property type="entry name" value="DGOK"/>
</dbReference>
<comment type="caution">
    <text evidence="1">The sequence shown here is derived from an EMBL/GenBank/DDBJ whole genome shotgun (WGS) entry which is preliminary data.</text>
</comment>
<name>A0ABU4PSK3_9SPHN</name>
<dbReference type="EMBL" id="JAWXXV010000001">
    <property type="protein sequence ID" value="MDX5984945.1"/>
    <property type="molecule type" value="Genomic_DNA"/>
</dbReference>
<dbReference type="Gene3D" id="3.30.420.300">
    <property type="entry name" value="2-keto-3-deoxy-galactonokinase, substrate binding domain"/>
    <property type="match status" value="1"/>
</dbReference>
<dbReference type="CDD" id="cd24012">
    <property type="entry name" value="ASKHA_NBD_KDGal-kinase"/>
    <property type="match status" value="1"/>
</dbReference>
<keyword evidence="2" id="KW-1185">Reference proteome</keyword>
<evidence type="ECO:0000313" key="1">
    <source>
        <dbReference type="EMBL" id="MDX5984945.1"/>
    </source>
</evidence>
<dbReference type="InterPro" id="IPR042258">
    <property type="entry name" value="DGOK_N"/>
</dbReference>
<proteinExistence type="predicted"/>
<protein>
    <submittedName>
        <fullName evidence="1">2-dehydro-3-deoxygalactonokinase</fullName>
    </submittedName>
</protein>
<dbReference type="InterPro" id="IPR042257">
    <property type="entry name" value="DGOK_C"/>
</dbReference>
<sequence>MTGLIGIDWGTSNLRGFRFDAHGTVIERRVSPRGIATIEDGAFEAVLGELVEGWTGDRRPIVLSGMIGSRNGWREAAYLPCPADPVALAAATLGFDTALGRCHIVPGLAVDQPGRPGDVMRGEETQILGAGVRDGILVLPGTHSKWATLEAGRVTGFRTAMTGELYAVLLRHSLLGRLAEDPGARDTGAGFARGVERALADPAVSLLLFSARAEVLLGGLSPQEVAAYLSGLLIGAEIGAMIGSAHGSITMIGDPALSARYRTAFGLAGRQDINLVDGDAATAAGLWTIGKEIR</sequence>
<reference evidence="1 2" key="1">
    <citation type="submission" date="2023-11" db="EMBL/GenBank/DDBJ databases">
        <title>MicrobeMod: A computational toolkit for identifying prokaryotic methylation and restriction-modification with nanopore sequencing.</title>
        <authorList>
            <person name="Crits-Christoph A."/>
            <person name="Kang S.C."/>
            <person name="Lee H."/>
            <person name="Ostrov N."/>
        </authorList>
    </citation>
    <scope>NUCLEOTIDE SEQUENCE [LARGE SCALE GENOMIC DNA]</scope>
    <source>
        <strain evidence="1 2">ATCC 14820</strain>
    </source>
</reference>
<gene>
    <name evidence="1" type="ORF">SIL82_11790</name>
</gene>